<evidence type="ECO:0000259" key="4">
    <source>
        <dbReference type="Pfam" id="PF00808"/>
    </source>
</evidence>
<proteinExistence type="predicted"/>
<dbReference type="InterPro" id="IPR050568">
    <property type="entry name" value="Transcr_DNA_Rep_Reg"/>
</dbReference>
<dbReference type="Proteomes" id="UP001610335">
    <property type="component" value="Unassembled WGS sequence"/>
</dbReference>
<feature type="region of interest" description="Disordered" evidence="3">
    <location>
        <begin position="98"/>
        <end position="127"/>
    </location>
</feature>
<feature type="domain" description="Transcription factor CBF/NF-Y/archaeal histone" evidence="4">
    <location>
        <begin position="144"/>
        <end position="207"/>
    </location>
</feature>
<accession>A0ABR4IBY2</accession>
<dbReference type="PANTHER" id="PTHR10252:SF5">
    <property type="entry name" value="DR1-ASSOCIATED COREPRESSOR"/>
    <property type="match status" value="1"/>
</dbReference>
<dbReference type="InterPro" id="IPR009072">
    <property type="entry name" value="Histone-fold"/>
</dbReference>
<feature type="region of interest" description="Disordered" evidence="3">
    <location>
        <begin position="222"/>
        <end position="257"/>
    </location>
</feature>
<comment type="subcellular location">
    <subcellularLocation>
        <location evidence="1">Nucleus</location>
    </subcellularLocation>
</comment>
<keyword evidence="2" id="KW-0539">Nucleus</keyword>
<dbReference type="PANTHER" id="PTHR10252">
    <property type="entry name" value="HISTONE-LIKE TRANSCRIPTION FACTOR CCAAT-RELATED"/>
    <property type="match status" value="1"/>
</dbReference>
<sequence>MTEQDNSYRPRSPDFSTFQPTLPSPVTTQPVYHSGSPLAHRASYDTSPYFPPHYQQSPVVARRISQQYVPPFSDDSFNFDMARRSSRLARATEIAPVLEPRIMEPSPPREPSEPPEPLEPLDEPVQPAEPTEQILGAGIEVKTKFPVARIKRIMQADEDVGKVAQVTPIAVSKALELFMISLVTQAAKEAKDRNSKRVTASHLKQAVTKDVVLDFLADIIAKVPDQPPGRKHEDDGSDQNEQPKRKRGGRRPKEDSE</sequence>
<dbReference type="EMBL" id="JBFXLS010000038">
    <property type="protein sequence ID" value="KAL2825221.1"/>
    <property type="molecule type" value="Genomic_DNA"/>
</dbReference>
<gene>
    <name evidence="5" type="ORF">BDW59DRAFT_146638</name>
</gene>
<feature type="compositionally biased region" description="Basic and acidic residues" evidence="3">
    <location>
        <begin position="1"/>
        <end position="12"/>
    </location>
</feature>
<evidence type="ECO:0000313" key="6">
    <source>
        <dbReference type="Proteomes" id="UP001610335"/>
    </source>
</evidence>
<dbReference type="Pfam" id="PF00808">
    <property type="entry name" value="CBFD_NFYB_HMF"/>
    <property type="match status" value="1"/>
</dbReference>
<name>A0ABR4IBY2_9EURO</name>
<reference evidence="5 6" key="1">
    <citation type="submission" date="2024-07" db="EMBL/GenBank/DDBJ databases">
        <title>Section-level genome sequencing and comparative genomics of Aspergillus sections Usti and Cavernicolus.</title>
        <authorList>
            <consortium name="Lawrence Berkeley National Laboratory"/>
            <person name="Nybo J.L."/>
            <person name="Vesth T.C."/>
            <person name="Theobald S."/>
            <person name="Frisvad J.C."/>
            <person name="Larsen T.O."/>
            <person name="Kjaerboelling I."/>
            <person name="Rothschild-Mancinelli K."/>
            <person name="Lyhne E.K."/>
            <person name="Kogle M.E."/>
            <person name="Barry K."/>
            <person name="Clum A."/>
            <person name="Na H."/>
            <person name="Ledsgaard L."/>
            <person name="Lin J."/>
            <person name="Lipzen A."/>
            <person name="Kuo A."/>
            <person name="Riley R."/>
            <person name="Mondo S."/>
            <person name="LaButti K."/>
            <person name="Haridas S."/>
            <person name="Pangalinan J."/>
            <person name="Salamov A.A."/>
            <person name="Simmons B.A."/>
            <person name="Magnuson J.K."/>
            <person name="Chen J."/>
            <person name="Drula E."/>
            <person name="Henrissat B."/>
            <person name="Wiebenga A."/>
            <person name="Lubbers R.J."/>
            <person name="Gomes A.C."/>
            <person name="Makela M.R."/>
            <person name="Stajich J."/>
            <person name="Grigoriev I.V."/>
            <person name="Mortensen U.H."/>
            <person name="De vries R.P."/>
            <person name="Baker S.E."/>
            <person name="Andersen M.R."/>
        </authorList>
    </citation>
    <scope>NUCLEOTIDE SEQUENCE [LARGE SCALE GENOMIC DNA]</scope>
    <source>
        <strain evidence="5 6">CBS 600.67</strain>
    </source>
</reference>
<evidence type="ECO:0000313" key="5">
    <source>
        <dbReference type="EMBL" id="KAL2825221.1"/>
    </source>
</evidence>
<dbReference type="SUPFAM" id="SSF47113">
    <property type="entry name" value="Histone-fold"/>
    <property type="match status" value="1"/>
</dbReference>
<feature type="region of interest" description="Disordered" evidence="3">
    <location>
        <begin position="1"/>
        <end position="50"/>
    </location>
</feature>
<dbReference type="CDD" id="cd22906">
    <property type="entry name" value="HFD_DRAP1"/>
    <property type="match status" value="1"/>
</dbReference>
<evidence type="ECO:0000256" key="1">
    <source>
        <dbReference type="ARBA" id="ARBA00004123"/>
    </source>
</evidence>
<feature type="compositionally biased region" description="Pro residues" evidence="3">
    <location>
        <begin position="105"/>
        <end position="118"/>
    </location>
</feature>
<comment type="caution">
    <text evidence="5">The sequence shown here is derived from an EMBL/GenBank/DDBJ whole genome shotgun (WGS) entry which is preliminary data.</text>
</comment>
<evidence type="ECO:0000256" key="2">
    <source>
        <dbReference type="ARBA" id="ARBA00023242"/>
    </source>
</evidence>
<protein>
    <submittedName>
        <fullName evidence="5">Histone-fold-containing protein</fullName>
    </submittedName>
</protein>
<feature type="compositionally biased region" description="Polar residues" evidence="3">
    <location>
        <begin position="13"/>
        <end position="31"/>
    </location>
</feature>
<dbReference type="InterPro" id="IPR003958">
    <property type="entry name" value="CBFA_NFYB_domain"/>
</dbReference>
<dbReference type="Gene3D" id="1.10.20.10">
    <property type="entry name" value="Histone, subunit A"/>
    <property type="match status" value="1"/>
</dbReference>
<organism evidence="5 6">
    <name type="scientific">Aspergillus cavernicola</name>
    <dbReference type="NCBI Taxonomy" id="176166"/>
    <lineage>
        <taxon>Eukaryota</taxon>
        <taxon>Fungi</taxon>
        <taxon>Dikarya</taxon>
        <taxon>Ascomycota</taxon>
        <taxon>Pezizomycotina</taxon>
        <taxon>Eurotiomycetes</taxon>
        <taxon>Eurotiomycetidae</taxon>
        <taxon>Eurotiales</taxon>
        <taxon>Aspergillaceae</taxon>
        <taxon>Aspergillus</taxon>
        <taxon>Aspergillus subgen. Nidulantes</taxon>
    </lineage>
</organism>
<evidence type="ECO:0000256" key="3">
    <source>
        <dbReference type="SAM" id="MobiDB-lite"/>
    </source>
</evidence>
<keyword evidence="6" id="KW-1185">Reference proteome</keyword>